<dbReference type="Gene3D" id="3.20.20.140">
    <property type="entry name" value="Metal-dependent hydrolases"/>
    <property type="match status" value="1"/>
</dbReference>
<proteinExistence type="predicted"/>
<dbReference type="InterPro" id="IPR032466">
    <property type="entry name" value="Metal_Hydrolase"/>
</dbReference>
<dbReference type="GO" id="GO:0016810">
    <property type="term" value="F:hydrolase activity, acting on carbon-nitrogen (but not peptide) bonds"/>
    <property type="evidence" value="ECO:0007669"/>
    <property type="project" value="InterPro"/>
</dbReference>
<dbReference type="InterPro" id="IPR013108">
    <property type="entry name" value="Amidohydro_3"/>
</dbReference>
<comment type="caution">
    <text evidence="1">The sequence shown here is derived from an EMBL/GenBank/DDBJ whole genome shotgun (WGS) entry which is preliminary data.</text>
</comment>
<dbReference type="AlphaFoldDB" id="A0A8J1U525"/>
<dbReference type="Proteomes" id="UP000749559">
    <property type="component" value="Unassembled WGS sequence"/>
</dbReference>
<accession>A0A8J1U525</accession>
<dbReference type="InterPro" id="IPR033932">
    <property type="entry name" value="YtcJ-like"/>
</dbReference>
<dbReference type="EMBL" id="CAIIXF020000009">
    <property type="protein sequence ID" value="CAH1795169.1"/>
    <property type="molecule type" value="Genomic_DNA"/>
</dbReference>
<name>A0A8J1U525_OWEFU</name>
<dbReference type="SUPFAM" id="SSF51338">
    <property type="entry name" value="Composite domain of metallo-dependent hydrolases"/>
    <property type="match status" value="1"/>
</dbReference>
<gene>
    <name evidence="1" type="ORF">OFUS_LOCUS19744</name>
</gene>
<dbReference type="Gene3D" id="3.10.310.70">
    <property type="match status" value="1"/>
</dbReference>
<dbReference type="Gene3D" id="2.30.40.10">
    <property type="entry name" value="Urease, subunit C, domain 1"/>
    <property type="match status" value="1"/>
</dbReference>
<evidence type="ECO:0000313" key="2">
    <source>
        <dbReference type="Proteomes" id="UP000749559"/>
    </source>
</evidence>
<protein>
    <submittedName>
        <fullName evidence="1">Uncharacterized protein</fullName>
    </submittedName>
</protein>
<dbReference type="PANTHER" id="PTHR22642:SF2">
    <property type="entry name" value="PROTEIN LONG AFTER FAR-RED 3"/>
    <property type="match status" value="1"/>
</dbReference>
<evidence type="ECO:0000313" key="1">
    <source>
        <dbReference type="EMBL" id="CAH1795169.1"/>
    </source>
</evidence>
<dbReference type="Pfam" id="PF07969">
    <property type="entry name" value="Amidohydro_3"/>
    <property type="match status" value="1"/>
</dbReference>
<dbReference type="PANTHER" id="PTHR22642">
    <property type="entry name" value="IMIDAZOLONEPROPIONASE"/>
    <property type="match status" value="1"/>
</dbReference>
<dbReference type="OrthoDB" id="3501663at2759"/>
<sequence>MAAADTLVYNARIWQSGGEDASWMVFSTTTGLIKTLGRADPPLKAPDVSCSIDYKGKRIFPGFHDSHIHVSLLGQAMRNIELNGAGSIDEFKERIRSFAAAHPEREWLFGRHWEEDVMGRYPTKDDIEDVCPNRPVIVSRACGHIAVVNSKAFEIAGFDETTKDIVGGKFERYPPGHIHEGKLTGIVKEKALDLFDLFITPDSTEWKESIELALKHCLEKGITAVHSNEPCTWGEYCELADENRLPIRVFFAEYFESLKANPEASNPKPKEAHGELLSCDRVKVFADGALGASTAALSEPYKGCQHKGLLLQPQEVINDLVAEAHTTGYRLEIHVIGDEAANAAIEALEKAGVLAKDRPILTHCQILREDLLARMKRLGVVANIQPQFVNTDGAWLNDRLAGSLLEYSYVWKTLLENGIHVAGGSDAPVESPEPFLGIYDAIFRHVGTRGANSPVHRPDQCYSLKEAVDLYTKGGAYATHREGNLGQLSQGYFADFVVMDDNEDVCEDPRRFLTAKAAEVWVAGKRKLNIYDSVK</sequence>
<organism evidence="1 2">
    <name type="scientific">Owenia fusiformis</name>
    <name type="common">Polychaete worm</name>
    <dbReference type="NCBI Taxonomy" id="6347"/>
    <lineage>
        <taxon>Eukaryota</taxon>
        <taxon>Metazoa</taxon>
        <taxon>Spiralia</taxon>
        <taxon>Lophotrochozoa</taxon>
        <taxon>Annelida</taxon>
        <taxon>Polychaeta</taxon>
        <taxon>Sedentaria</taxon>
        <taxon>Canalipalpata</taxon>
        <taxon>Sabellida</taxon>
        <taxon>Oweniida</taxon>
        <taxon>Oweniidae</taxon>
        <taxon>Owenia</taxon>
    </lineage>
</organism>
<keyword evidence="2" id="KW-1185">Reference proteome</keyword>
<dbReference type="CDD" id="cd01300">
    <property type="entry name" value="YtcJ_like"/>
    <property type="match status" value="1"/>
</dbReference>
<dbReference type="InterPro" id="IPR011059">
    <property type="entry name" value="Metal-dep_hydrolase_composite"/>
</dbReference>
<reference evidence="1" key="1">
    <citation type="submission" date="2022-03" db="EMBL/GenBank/DDBJ databases">
        <authorList>
            <person name="Martin C."/>
        </authorList>
    </citation>
    <scope>NUCLEOTIDE SEQUENCE</scope>
</reference>
<dbReference type="SUPFAM" id="SSF51556">
    <property type="entry name" value="Metallo-dependent hydrolases"/>
    <property type="match status" value="1"/>
</dbReference>